<organism evidence="1 2">
    <name type="scientific">Ensete ventricosum</name>
    <name type="common">Abyssinian banana</name>
    <name type="synonym">Musa ensete</name>
    <dbReference type="NCBI Taxonomy" id="4639"/>
    <lineage>
        <taxon>Eukaryota</taxon>
        <taxon>Viridiplantae</taxon>
        <taxon>Streptophyta</taxon>
        <taxon>Embryophyta</taxon>
        <taxon>Tracheophyta</taxon>
        <taxon>Spermatophyta</taxon>
        <taxon>Magnoliopsida</taxon>
        <taxon>Liliopsida</taxon>
        <taxon>Zingiberales</taxon>
        <taxon>Musaceae</taxon>
        <taxon>Ensete</taxon>
    </lineage>
</organism>
<dbReference type="AlphaFoldDB" id="A0A426X863"/>
<sequence>MVCTIPASAWTWLVRPRNASAVTMSGAGFDAGEGNPGSVIILRKRLGVGTTAATSSVGRGWCRSFYNGCCRLFVPDDLTAFMAYHAAVPSIMLTVLAMRRAFAGGGCRPYLCQVGYTTTGAPRISGRLPALGRSRQRASCPRV</sequence>
<evidence type="ECO:0000313" key="2">
    <source>
        <dbReference type="Proteomes" id="UP000287651"/>
    </source>
</evidence>
<name>A0A426X863_ENSVE</name>
<dbReference type="Proteomes" id="UP000287651">
    <property type="component" value="Unassembled WGS sequence"/>
</dbReference>
<accession>A0A426X863</accession>
<protein>
    <submittedName>
        <fullName evidence="1">Uncharacterized protein</fullName>
    </submittedName>
</protein>
<gene>
    <name evidence="1" type="ORF">B296_00051030</name>
</gene>
<evidence type="ECO:0000313" key="1">
    <source>
        <dbReference type="EMBL" id="RRT35661.1"/>
    </source>
</evidence>
<proteinExistence type="predicted"/>
<dbReference type="EMBL" id="AMZH03024694">
    <property type="protein sequence ID" value="RRT35661.1"/>
    <property type="molecule type" value="Genomic_DNA"/>
</dbReference>
<comment type="caution">
    <text evidence="1">The sequence shown here is derived from an EMBL/GenBank/DDBJ whole genome shotgun (WGS) entry which is preliminary data.</text>
</comment>
<reference evidence="1 2" key="1">
    <citation type="journal article" date="2014" name="Agronomy (Basel)">
        <title>A Draft Genome Sequence for Ensete ventricosum, the Drought-Tolerant Tree Against Hunger.</title>
        <authorList>
            <person name="Harrison J."/>
            <person name="Moore K.A."/>
            <person name="Paszkiewicz K."/>
            <person name="Jones T."/>
            <person name="Grant M."/>
            <person name="Ambacheew D."/>
            <person name="Muzemil S."/>
            <person name="Studholme D.J."/>
        </authorList>
    </citation>
    <scope>NUCLEOTIDE SEQUENCE [LARGE SCALE GENOMIC DNA]</scope>
</reference>